<dbReference type="Proteomes" id="UP000678393">
    <property type="component" value="Unassembled WGS sequence"/>
</dbReference>
<dbReference type="InterPro" id="IPR027417">
    <property type="entry name" value="P-loop_NTPase"/>
</dbReference>
<dbReference type="Gene3D" id="3.40.50.300">
    <property type="entry name" value="P-loop containing nucleotide triphosphate hydrolases"/>
    <property type="match status" value="1"/>
</dbReference>
<dbReference type="Pfam" id="PF08477">
    <property type="entry name" value="Roc"/>
    <property type="match status" value="1"/>
</dbReference>
<dbReference type="GO" id="GO:0009966">
    <property type="term" value="P:regulation of signal transduction"/>
    <property type="evidence" value="ECO:0007669"/>
    <property type="project" value="UniProtKB-ARBA"/>
</dbReference>
<dbReference type="EMBL" id="CAJHNH020000310">
    <property type="protein sequence ID" value="CAG5116836.1"/>
    <property type="molecule type" value="Genomic_DNA"/>
</dbReference>
<reference evidence="5" key="1">
    <citation type="submission" date="2021-04" db="EMBL/GenBank/DDBJ databases">
        <authorList>
            <consortium name="Molecular Ecology Group"/>
        </authorList>
    </citation>
    <scope>NUCLEOTIDE SEQUENCE</scope>
</reference>
<dbReference type="Pfam" id="PF13855">
    <property type="entry name" value="LRR_8"/>
    <property type="match status" value="1"/>
</dbReference>
<evidence type="ECO:0000256" key="1">
    <source>
        <dbReference type="ARBA" id="ARBA00022614"/>
    </source>
</evidence>
<feature type="compositionally biased region" description="Low complexity" evidence="3">
    <location>
        <begin position="874"/>
        <end position="911"/>
    </location>
</feature>
<name>A0A8S3YR95_9EUPU</name>
<dbReference type="InterPro" id="IPR036388">
    <property type="entry name" value="WH-like_DNA-bd_sf"/>
</dbReference>
<dbReference type="InterPro" id="IPR050216">
    <property type="entry name" value="LRR_domain-containing"/>
</dbReference>
<dbReference type="Gene3D" id="3.80.10.10">
    <property type="entry name" value="Ribonuclease Inhibitor"/>
    <property type="match status" value="2"/>
</dbReference>
<evidence type="ECO:0000259" key="4">
    <source>
        <dbReference type="Pfam" id="PF16095"/>
    </source>
</evidence>
<dbReference type="InterPro" id="IPR001611">
    <property type="entry name" value="Leu-rich_rpt"/>
</dbReference>
<dbReference type="AlphaFoldDB" id="A0A8S3YR95"/>
<keyword evidence="6" id="KW-1185">Reference proteome</keyword>
<feature type="domain" description="COR" evidence="4">
    <location>
        <begin position="492"/>
        <end position="575"/>
    </location>
</feature>
<protein>
    <recommendedName>
        <fullName evidence="4">COR domain-containing protein</fullName>
    </recommendedName>
</protein>
<dbReference type="Pfam" id="PF16095">
    <property type="entry name" value="COR-A"/>
    <property type="match status" value="1"/>
</dbReference>
<evidence type="ECO:0000313" key="6">
    <source>
        <dbReference type="Proteomes" id="UP000678393"/>
    </source>
</evidence>
<dbReference type="OrthoDB" id="676979at2759"/>
<dbReference type="InterPro" id="IPR032171">
    <property type="entry name" value="COR-A"/>
</dbReference>
<dbReference type="GO" id="GO:0005737">
    <property type="term" value="C:cytoplasm"/>
    <property type="evidence" value="ECO:0007669"/>
    <property type="project" value="TreeGrafter"/>
</dbReference>
<gene>
    <name evidence="5" type="ORF">CUNI_LOCUS2394</name>
</gene>
<evidence type="ECO:0000256" key="2">
    <source>
        <dbReference type="ARBA" id="ARBA00022737"/>
    </source>
</evidence>
<dbReference type="InterPro" id="IPR003591">
    <property type="entry name" value="Leu-rich_rpt_typical-subtyp"/>
</dbReference>
<organism evidence="5 6">
    <name type="scientific">Candidula unifasciata</name>
    <dbReference type="NCBI Taxonomy" id="100452"/>
    <lineage>
        <taxon>Eukaryota</taxon>
        <taxon>Metazoa</taxon>
        <taxon>Spiralia</taxon>
        <taxon>Lophotrochozoa</taxon>
        <taxon>Mollusca</taxon>
        <taxon>Gastropoda</taxon>
        <taxon>Heterobranchia</taxon>
        <taxon>Euthyneura</taxon>
        <taxon>Panpulmonata</taxon>
        <taxon>Eupulmonata</taxon>
        <taxon>Stylommatophora</taxon>
        <taxon>Helicina</taxon>
        <taxon>Helicoidea</taxon>
        <taxon>Geomitridae</taxon>
        <taxon>Candidula</taxon>
    </lineage>
</organism>
<evidence type="ECO:0000256" key="3">
    <source>
        <dbReference type="SAM" id="MobiDB-lite"/>
    </source>
</evidence>
<keyword evidence="1" id="KW-0433">Leucine-rich repeat</keyword>
<dbReference type="Gene3D" id="1.10.10.10">
    <property type="entry name" value="Winged helix-like DNA-binding domain superfamily/Winged helix DNA-binding domain"/>
    <property type="match status" value="1"/>
</dbReference>
<dbReference type="PANTHER" id="PTHR48051:SF61">
    <property type="entry name" value="LEUCINE-RICH REPEAT PROTEIN LRRA-LIKE"/>
    <property type="match status" value="1"/>
</dbReference>
<dbReference type="SMART" id="SM00369">
    <property type="entry name" value="LRR_TYP"/>
    <property type="match status" value="3"/>
</dbReference>
<comment type="caution">
    <text evidence="5">The sequence shown here is derived from an EMBL/GenBank/DDBJ whole genome shotgun (WGS) entry which is preliminary data.</text>
</comment>
<dbReference type="SUPFAM" id="SSF52058">
    <property type="entry name" value="L domain-like"/>
    <property type="match status" value="1"/>
</dbReference>
<proteinExistence type="predicted"/>
<dbReference type="PROSITE" id="PS51450">
    <property type="entry name" value="LRR"/>
    <property type="match status" value="1"/>
</dbReference>
<sequence length="911" mass="104457">MQIVGDYCTISERATSLFLTAAKIKRRRAKSPIIQSPYGPIPMAYVGLLESRHLHPARIKVEKTETVVALRLIDASSNTIDHVQKLAGTIKRLTASSIQLKTIPEKLVCSLIYLTKLDLSDNKLGDASFPECMKNLEQLVDLSLANNKLSKFPVCLRKLQKLSRLDLSDNEISRDVGQMKSLVDLDVSDNKIGTLATDLFLLPNLDVFIACKNEITTVPSFTIRPHSKRRLKHVDLSDNRLTKFPGHLLQMVDKLDLCNNNIKSLPYHSIKKLDLNTDQTLLLKENPLTYPPSDVCESGLRCITSFFHESQSEVKVHQGVKLSIWDFCGHAFYMYPHYTFFEHPSVAILTFNMLDYSEATFQDHIGSWFDWMLAKTNKGAVVLVGTHCDKLDESQMRKVSTEVKARLTKHTDRQTQYIKDSIQEIEDRPHISPTLSEQLKMYRRLLQTKTIVVTDVVCTSSKTYLGFDKVRQSIENLVKDKQLFPRVMRVIPTFWLDVRHYVEDRGNSMSFPVLSWEEFQQEVTSRFGMKHLMRPIAQYLHEIGQILWFSSVPKLKDLVFIRPSWLLDLLRCFLRHDLDKVIFTPEDKLRCPELTTMKFDRLKKDAISHAMFDRDFFRCLLAPLMSLDNISITTDIMKLLAEGFELGFPVTKSNKEAAISALCKSESGLFNILTHLTIPWFIKDPEPDSFKIFWESLDQRHKLACCYKFPLYLPPGLFEVMCVRAHQEKHNLCFLHQWGGGIHAVRKQLNVHVLVTYFQDDHVDGCEVNVVKFEIRDGDFENDQQTSVVTMWSVLVPLLQEFEQLLEGYSGILVERFSECPHCRSASFVGEWMTTRDTQALTRRVCDVCGQEVDTRFLVQPREQKRVIIKRKPPAQTAATPSPSPLPEQLLSTQQPATTPSSSPLPEQLSS</sequence>
<accession>A0A8S3YR95</accession>
<dbReference type="SUPFAM" id="SSF52540">
    <property type="entry name" value="P-loop containing nucleoside triphosphate hydrolases"/>
    <property type="match status" value="1"/>
</dbReference>
<keyword evidence="2" id="KW-0677">Repeat</keyword>
<feature type="region of interest" description="Disordered" evidence="3">
    <location>
        <begin position="869"/>
        <end position="911"/>
    </location>
</feature>
<evidence type="ECO:0000313" key="5">
    <source>
        <dbReference type="EMBL" id="CAG5116836.1"/>
    </source>
</evidence>
<dbReference type="PANTHER" id="PTHR48051">
    <property type="match status" value="1"/>
</dbReference>
<feature type="non-terminal residue" evidence="5">
    <location>
        <position position="911"/>
    </location>
</feature>
<dbReference type="InterPro" id="IPR032675">
    <property type="entry name" value="LRR_dom_sf"/>
</dbReference>